<evidence type="ECO:0000313" key="16">
    <source>
        <dbReference type="EMBL" id="GAN03642.1"/>
    </source>
</evidence>
<keyword evidence="4" id="KW-0723">Serine/threonine-protein kinase</keyword>
<feature type="compositionally biased region" description="Polar residues" evidence="14">
    <location>
        <begin position="114"/>
        <end position="137"/>
    </location>
</feature>
<feature type="compositionally biased region" description="Basic and acidic residues" evidence="14">
    <location>
        <begin position="1"/>
        <end position="12"/>
    </location>
</feature>
<evidence type="ECO:0000259" key="15">
    <source>
        <dbReference type="PROSITE" id="PS50011"/>
    </source>
</evidence>
<keyword evidence="9" id="KW-0539">Nucleus</keyword>
<accession>A0A0C9MKH9</accession>
<dbReference type="Proteomes" id="UP000053815">
    <property type="component" value="Unassembled WGS sequence"/>
</dbReference>
<keyword evidence="7 16" id="KW-0418">Kinase</keyword>
<dbReference type="Gene3D" id="3.30.200.20">
    <property type="entry name" value="Phosphorylase Kinase, domain 1"/>
    <property type="match status" value="1"/>
</dbReference>
<dbReference type="AlphaFoldDB" id="A0A0C9MKH9"/>
<dbReference type="FunFam" id="1.10.510.10:FF:000624">
    <property type="entry name" value="Mitogen-activated protein kinase"/>
    <property type="match status" value="1"/>
</dbReference>
<keyword evidence="17" id="KW-1185">Reference proteome</keyword>
<dbReference type="GO" id="GO:0004712">
    <property type="term" value="F:protein serine/threonine/tyrosine kinase activity"/>
    <property type="evidence" value="ECO:0007669"/>
    <property type="project" value="UniProtKB-EC"/>
</dbReference>
<feature type="region of interest" description="Disordered" evidence="14">
    <location>
        <begin position="382"/>
        <end position="402"/>
    </location>
</feature>
<gene>
    <name evidence="16" type="ORF">MAM1_0045c03097</name>
</gene>
<evidence type="ECO:0000256" key="7">
    <source>
        <dbReference type="ARBA" id="ARBA00022777"/>
    </source>
</evidence>
<feature type="region of interest" description="Disordered" evidence="14">
    <location>
        <begin position="298"/>
        <end position="334"/>
    </location>
</feature>
<feature type="domain" description="Protein kinase" evidence="15">
    <location>
        <begin position="575"/>
        <end position="879"/>
    </location>
</feature>
<comment type="catalytic activity">
    <reaction evidence="11">
        <text>L-threonyl-[protein] + ATP = O-phospho-L-threonyl-[protein] + ADP + H(+)</text>
        <dbReference type="Rhea" id="RHEA:46608"/>
        <dbReference type="Rhea" id="RHEA-COMP:11060"/>
        <dbReference type="Rhea" id="RHEA-COMP:11605"/>
        <dbReference type="ChEBI" id="CHEBI:15378"/>
        <dbReference type="ChEBI" id="CHEBI:30013"/>
        <dbReference type="ChEBI" id="CHEBI:30616"/>
        <dbReference type="ChEBI" id="CHEBI:61977"/>
        <dbReference type="ChEBI" id="CHEBI:456216"/>
        <dbReference type="EC" id="2.7.12.1"/>
    </reaction>
</comment>
<dbReference type="InterPro" id="IPR008271">
    <property type="entry name" value="Ser/Thr_kinase_AS"/>
</dbReference>
<evidence type="ECO:0000256" key="13">
    <source>
        <dbReference type="PROSITE-ProRule" id="PRU10141"/>
    </source>
</evidence>
<dbReference type="PROSITE" id="PS50011">
    <property type="entry name" value="PROTEIN_KINASE_DOM"/>
    <property type="match status" value="1"/>
</dbReference>
<organism evidence="16">
    <name type="scientific">Mucor ambiguus</name>
    <dbReference type="NCBI Taxonomy" id="91626"/>
    <lineage>
        <taxon>Eukaryota</taxon>
        <taxon>Fungi</taxon>
        <taxon>Fungi incertae sedis</taxon>
        <taxon>Mucoromycota</taxon>
        <taxon>Mucoromycotina</taxon>
        <taxon>Mucoromycetes</taxon>
        <taxon>Mucorales</taxon>
        <taxon>Mucorineae</taxon>
        <taxon>Mucoraceae</taxon>
        <taxon>Mucor</taxon>
    </lineage>
</organism>
<comment type="catalytic activity">
    <reaction evidence="10">
        <text>L-seryl-[protein] + ATP = O-phospho-L-seryl-[protein] + ADP + H(+)</text>
        <dbReference type="Rhea" id="RHEA:17989"/>
        <dbReference type="Rhea" id="RHEA-COMP:9863"/>
        <dbReference type="Rhea" id="RHEA-COMP:11604"/>
        <dbReference type="ChEBI" id="CHEBI:15378"/>
        <dbReference type="ChEBI" id="CHEBI:29999"/>
        <dbReference type="ChEBI" id="CHEBI:30616"/>
        <dbReference type="ChEBI" id="CHEBI:83421"/>
        <dbReference type="ChEBI" id="CHEBI:456216"/>
        <dbReference type="EC" id="2.7.12.1"/>
    </reaction>
</comment>
<dbReference type="GO" id="GO:0005634">
    <property type="term" value="C:nucleus"/>
    <property type="evidence" value="ECO:0007669"/>
    <property type="project" value="UniProtKB-SubCell"/>
</dbReference>
<name>A0A0C9MKH9_9FUNG</name>
<dbReference type="InterPro" id="IPR050494">
    <property type="entry name" value="Ser_Thr_dual-spec_kinase"/>
</dbReference>
<evidence type="ECO:0000256" key="14">
    <source>
        <dbReference type="SAM" id="MobiDB-lite"/>
    </source>
</evidence>
<dbReference type="InterPro" id="IPR017441">
    <property type="entry name" value="Protein_kinase_ATP_BS"/>
</dbReference>
<protein>
    <recommendedName>
        <fullName evidence="3">dual-specificity kinase</fullName>
        <ecNumber evidence="3">2.7.12.1</ecNumber>
    </recommendedName>
</protein>
<evidence type="ECO:0000256" key="12">
    <source>
        <dbReference type="ARBA" id="ARBA00051680"/>
    </source>
</evidence>
<evidence type="ECO:0000256" key="6">
    <source>
        <dbReference type="ARBA" id="ARBA00022741"/>
    </source>
</evidence>
<evidence type="ECO:0000256" key="4">
    <source>
        <dbReference type="ARBA" id="ARBA00022527"/>
    </source>
</evidence>
<comment type="subcellular location">
    <subcellularLocation>
        <location evidence="1">Nucleus</location>
    </subcellularLocation>
</comment>
<dbReference type="Pfam" id="PF00069">
    <property type="entry name" value="Pkinase"/>
    <property type="match status" value="1"/>
</dbReference>
<dbReference type="Gene3D" id="3.30.10.30">
    <property type="entry name" value="DYRK"/>
    <property type="match status" value="1"/>
</dbReference>
<keyword evidence="5" id="KW-0808">Transferase</keyword>
<dbReference type="InterPro" id="IPR011009">
    <property type="entry name" value="Kinase-like_dom_sf"/>
</dbReference>
<evidence type="ECO:0000256" key="5">
    <source>
        <dbReference type="ARBA" id="ARBA00022679"/>
    </source>
</evidence>
<evidence type="ECO:0000256" key="11">
    <source>
        <dbReference type="ARBA" id="ARBA00049308"/>
    </source>
</evidence>
<dbReference type="PANTHER" id="PTHR24058:SF22">
    <property type="entry name" value="DUAL SPECIFICITY TYROSINE-PHOSPHORYLATION-REGULATED KINASE 4"/>
    <property type="match status" value="1"/>
</dbReference>
<comment type="catalytic activity">
    <reaction evidence="12">
        <text>L-tyrosyl-[protein] + ATP = O-phospho-L-tyrosyl-[protein] + ADP + H(+)</text>
        <dbReference type="Rhea" id="RHEA:10596"/>
        <dbReference type="Rhea" id="RHEA-COMP:10136"/>
        <dbReference type="Rhea" id="RHEA-COMP:20101"/>
        <dbReference type="ChEBI" id="CHEBI:15378"/>
        <dbReference type="ChEBI" id="CHEBI:30616"/>
        <dbReference type="ChEBI" id="CHEBI:46858"/>
        <dbReference type="ChEBI" id="CHEBI:61978"/>
        <dbReference type="ChEBI" id="CHEBI:456216"/>
        <dbReference type="EC" id="2.7.12.1"/>
    </reaction>
</comment>
<evidence type="ECO:0000256" key="10">
    <source>
        <dbReference type="ARBA" id="ARBA00049003"/>
    </source>
</evidence>
<feature type="compositionally biased region" description="Polar residues" evidence="14">
    <location>
        <begin position="391"/>
        <end position="402"/>
    </location>
</feature>
<evidence type="ECO:0000256" key="8">
    <source>
        <dbReference type="ARBA" id="ARBA00022840"/>
    </source>
</evidence>
<dbReference type="SMART" id="SM00220">
    <property type="entry name" value="S_TKc"/>
    <property type="match status" value="1"/>
</dbReference>
<feature type="compositionally biased region" description="Polar residues" evidence="14">
    <location>
        <begin position="66"/>
        <end position="107"/>
    </location>
</feature>
<evidence type="ECO:0000256" key="1">
    <source>
        <dbReference type="ARBA" id="ARBA00004123"/>
    </source>
</evidence>
<sequence>MSDHSHPLDAQHHINYLDSATEEEEAEKEGRGKSIHQEEEASANSFDSDTRTRRDSVNLLDMTDYPSVQPNVIDQKQSRGSTMIDNDKSNVNLLDKNSNNKPLNTSLHKFDPLQKTTKPVPSGIVDSNSVAIDTKSSGGKAMPTRLPTPRRPVSYTNISADNIHTNTSHHPNYHPTIITTTINAASTTTVAASTPSVQLGPTPPSSPGRRVRHTSIARLVKPVPRELGKANRELAEFDPLISPVRDTKMMPVINDSKDDLLTLSPTITPSRKGGHHTLPTEQSSMIGDLMRQQQQQEKASIKPCSSTTRIPLPKSTTLQQQQPTNIKHGPDETPQQIQEPAIVTRSTAAINQVPNIPPNTTSPATKLRKPEVIVPKSIKRLPSNPRKEMSVNYTRRPSFPTNDLVQDQLDKERENSRRLSANLISAQGLISQPDDITDEHTTNGTAPVGISRTASHDARMDKIHDRLQCLVDVRIPSENEEQQQQQQINEPVIHEYKKEHGNTEVMSAKTALNKYRPFLSPFEKTEIMRYPAIYYVGSHAKKHQASTDETAHNYGYDDDKGDYHIAVKDHLNYRYEIVKSLGKGSFGQVVKCKDHKIQGDQGFVAVKIIRNKKRFHAQAQTEVRILEKLMKWDPKNKHYNVRMMDSFYFRDHLCIVFECLSLNLYEILQQNSYQGFSMGLVKRFAFQILTSLKLLSEHNVIHCDLKPENILLKQPDRSGIRVIDYGSSCYANEKVYTYIQSRFYRAPEVILGLDYGLPIDMWSTGCILAELYTGKPLFPGENEPDQLACIMQLLGVPSKDYLDRCTRKKQFFDMYDQPRKSINSKGKKRRPNSLTFTEALRRSTYDNFDRDFGDFISKCLTWEPDERLKPHEALSHPWIQAIKK</sequence>
<dbReference type="InterPro" id="IPR042521">
    <property type="entry name" value="DYRK"/>
</dbReference>
<dbReference type="PROSITE" id="PS00107">
    <property type="entry name" value="PROTEIN_KINASE_ATP"/>
    <property type="match status" value="1"/>
</dbReference>
<dbReference type="Gene3D" id="1.10.510.10">
    <property type="entry name" value="Transferase(Phosphotransferase) domain 1"/>
    <property type="match status" value="1"/>
</dbReference>
<feature type="compositionally biased region" description="Basic and acidic residues" evidence="14">
    <location>
        <begin position="28"/>
        <end position="39"/>
    </location>
</feature>
<keyword evidence="8 13" id="KW-0067">ATP-binding</keyword>
<dbReference type="EMBL" id="DF836334">
    <property type="protein sequence ID" value="GAN03642.1"/>
    <property type="molecule type" value="Genomic_DNA"/>
</dbReference>
<dbReference type="GO" id="GO:0005856">
    <property type="term" value="C:cytoskeleton"/>
    <property type="evidence" value="ECO:0007669"/>
    <property type="project" value="TreeGrafter"/>
</dbReference>
<dbReference type="GO" id="GO:0005737">
    <property type="term" value="C:cytoplasm"/>
    <property type="evidence" value="ECO:0007669"/>
    <property type="project" value="TreeGrafter"/>
</dbReference>
<dbReference type="OrthoDB" id="9332038at2759"/>
<dbReference type="EC" id="2.7.12.1" evidence="3"/>
<feature type="binding site" evidence="13">
    <location>
        <position position="607"/>
    </location>
    <ligand>
        <name>ATP</name>
        <dbReference type="ChEBI" id="CHEBI:30616"/>
    </ligand>
</feature>
<reference evidence="16" key="1">
    <citation type="submission" date="2014-09" db="EMBL/GenBank/DDBJ databases">
        <title>Draft genome sequence of an oleaginous Mucoromycotina fungus Mucor ambiguus NBRC6742.</title>
        <authorList>
            <person name="Takeda I."/>
            <person name="Yamane N."/>
            <person name="Morita T."/>
            <person name="Tamano K."/>
            <person name="Machida M."/>
            <person name="Baker S."/>
            <person name="Koike H."/>
        </authorList>
    </citation>
    <scope>NUCLEOTIDE SEQUENCE</scope>
    <source>
        <strain evidence="16">NBRC 6742</strain>
    </source>
</reference>
<evidence type="ECO:0000256" key="9">
    <source>
        <dbReference type="ARBA" id="ARBA00023242"/>
    </source>
</evidence>
<dbReference type="STRING" id="91626.A0A0C9MKH9"/>
<keyword evidence="6 13" id="KW-0547">Nucleotide-binding</keyword>
<feature type="region of interest" description="Disordered" evidence="14">
    <location>
        <begin position="192"/>
        <end position="211"/>
    </location>
</feature>
<feature type="compositionally biased region" description="Polar residues" evidence="14">
    <location>
        <begin position="298"/>
        <end position="325"/>
    </location>
</feature>
<dbReference type="GO" id="GO:0004674">
    <property type="term" value="F:protein serine/threonine kinase activity"/>
    <property type="evidence" value="ECO:0007669"/>
    <property type="project" value="UniProtKB-KW"/>
</dbReference>
<proteinExistence type="inferred from homology"/>
<dbReference type="SUPFAM" id="SSF56112">
    <property type="entry name" value="Protein kinase-like (PK-like)"/>
    <property type="match status" value="1"/>
</dbReference>
<dbReference type="PANTHER" id="PTHR24058">
    <property type="entry name" value="DUAL SPECIFICITY PROTEIN KINASE"/>
    <property type="match status" value="1"/>
</dbReference>
<evidence type="ECO:0000256" key="3">
    <source>
        <dbReference type="ARBA" id="ARBA00013203"/>
    </source>
</evidence>
<dbReference type="InterPro" id="IPR000719">
    <property type="entry name" value="Prot_kinase_dom"/>
</dbReference>
<evidence type="ECO:0000313" key="17">
    <source>
        <dbReference type="Proteomes" id="UP000053815"/>
    </source>
</evidence>
<feature type="region of interest" description="Disordered" evidence="14">
    <location>
        <begin position="1"/>
        <end position="153"/>
    </location>
</feature>
<dbReference type="CDD" id="cd14210">
    <property type="entry name" value="PKc_DYRK"/>
    <property type="match status" value="1"/>
</dbReference>
<comment type="similarity">
    <text evidence="2">Belongs to the protein kinase superfamily. CMGC Ser/Thr protein kinase family. MNB/DYRK subfamily.</text>
</comment>
<dbReference type="GO" id="GO:0005524">
    <property type="term" value="F:ATP binding"/>
    <property type="evidence" value="ECO:0007669"/>
    <property type="project" value="UniProtKB-UniRule"/>
</dbReference>
<dbReference type="PROSITE" id="PS00108">
    <property type="entry name" value="PROTEIN_KINASE_ST"/>
    <property type="match status" value="1"/>
</dbReference>
<evidence type="ECO:0000256" key="2">
    <source>
        <dbReference type="ARBA" id="ARBA00008867"/>
    </source>
</evidence>